<evidence type="ECO:0000259" key="3">
    <source>
        <dbReference type="Pfam" id="PF08028"/>
    </source>
</evidence>
<dbReference type="Gene3D" id="1.10.540.10">
    <property type="entry name" value="Acyl-CoA dehydrogenase/oxidase, N-terminal domain"/>
    <property type="match status" value="1"/>
</dbReference>
<dbReference type="Gene3D" id="2.40.110.10">
    <property type="entry name" value="Butyryl-CoA Dehydrogenase, subunit A, domain 2"/>
    <property type="match status" value="1"/>
</dbReference>
<sequence>MTPTLTDAVRTVADIARTHASDVDVAGRFPVEAITAARDKGLMGILVPVEHGGFGGSLPQLVQIAGTLGGACQSTAAVWVMHCQQVDALVRFASQELRDELLPHVASGNLYLGSVTTERSSGGRLLTGGSALIAENDGFQLRRDAPIVTGAAHADGFLVKVRSAPDAAPSDLSLVYVPRDQLQLETTGGWDALGMRGVENLAVTMTAPVPPAHIVGGPGRFGEIAVESFAPIAHLGWAATWLGATRRCWAELLPLLRGRTTSADPRDPLTAERMARVRGRLEVVNAYLHAVLAEVGEERRRERSLGHAAMQIHLNTLKVLAAEQCTEAARGMIELAGLDLGYRRDSPVALERLLRDLTAASLTYSDTRLLLANGALSVLDPHVRLAGGPPDTAISTKEDR</sequence>
<proteinExistence type="predicted"/>
<dbReference type="RefSeq" id="WP_090014677.1">
    <property type="nucleotide sequence ID" value="NZ_FNET01000031.1"/>
</dbReference>
<feature type="domain" description="Acyl-CoA dehydrogenase C-terminal" evidence="3">
    <location>
        <begin position="236"/>
        <end position="360"/>
    </location>
</feature>
<feature type="domain" description="Acyl-CoA dehydrogenase/oxidase N-terminal" evidence="2">
    <location>
        <begin position="7"/>
        <end position="108"/>
    </location>
</feature>
<evidence type="ECO:0000313" key="4">
    <source>
        <dbReference type="EMBL" id="SDM99933.1"/>
    </source>
</evidence>
<dbReference type="GO" id="GO:0003995">
    <property type="term" value="F:acyl-CoA dehydrogenase activity"/>
    <property type="evidence" value="ECO:0007669"/>
    <property type="project" value="TreeGrafter"/>
</dbReference>
<dbReference type="SUPFAM" id="SSF56645">
    <property type="entry name" value="Acyl-CoA dehydrogenase NM domain-like"/>
    <property type="match status" value="1"/>
</dbReference>
<dbReference type="InterPro" id="IPR013786">
    <property type="entry name" value="AcylCoA_DH/ox_N"/>
</dbReference>
<dbReference type="InterPro" id="IPR013107">
    <property type="entry name" value="Acyl-CoA_DH_C"/>
</dbReference>
<dbReference type="Pfam" id="PF08028">
    <property type="entry name" value="Acyl-CoA_dh_2"/>
    <property type="match status" value="1"/>
</dbReference>
<dbReference type="PIRSF" id="PIRSF016578">
    <property type="entry name" value="HsaA"/>
    <property type="match status" value="1"/>
</dbReference>
<dbReference type="PANTHER" id="PTHR43884:SF12">
    <property type="entry name" value="ISOVALERYL-COA DEHYDROGENASE, MITOCHONDRIAL-RELATED"/>
    <property type="match status" value="1"/>
</dbReference>
<evidence type="ECO:0000256" key="1">
    <source>
        <dbReference type="ARBA" id="ARBA00023002"/>
    </source>
</evidence>
<dbReference type="InterPro" id="IPR036250">
    <property type="entry name" value="AcylCo_DH-like_C"/>
</dbReference>
<name>A0A1G9XUM1_9PSEU</name>
<dbReference type="Pfam" id="PF02771">
    <property type="entry name" value="Acyl-CoA_dh_N"/>
    <property type="match status" value="1"/>
</dbReference>
<protein>
    <submittedName>
        <fullName evidence="4">Acyl-CoA dehydrogenase</fullName>
    </submittedName>
</protein>
<reference evidence="5" key="1">
    <citation type="submission" date="2016-10" db="EMBL/GenBank/DDBJ databases">
        <authorList>
            <person name="Varghese N."/>
            <person name="Submissions S."/>
        </authorList>
    </citation>
    <scope>NUCLEOTIDE SEQUENCE [LARGE SCALE GENOMIC DNA]</scope>
    <source>
        <strain evidence="5">DSM 44796</strain>
    </source>
</reference>
<dbReference type="InterPro" id="IPR037069">
    <property type="entry name" value="AcylCoA_DH/ox_N_sf"/>
</dbReference>
<dbReference type="Gene3D" id="1.20.140.10">
    <property type="entry name" value="Butyryl-CoA Dehydrogenase, subunit A, domain 3"/>
    <property type="match status" value="1"/>
</dbReference>
<organism evidence="4 5">
    <name type="scientific">Lentzea albidocapillata subsp. violacea</name>
    <dbReference type="NCBI Taxonomy" id="128104"/>
    <lineage>
        <taxon>Bacteria</taxon>
        <taxon>Bacillati</taxon>
        <taxon>Actinomycetota</taxon>
        <taxon>Actinomycetes</taxon>
        <taxon>Pseudonocardiales</taxon>
        <taxon>Pseudonocardiaceae</taxon>
        <taxon>Lentzea</taxon>
    </lineage>
</organism>
<evidence type="ECO:0000313" key="5">
    <source>
        <dbReference type="Proteomes" id="UP000199682"/>
    </source>
</evidence>
<dbReference type="SUPFAM" id="SSF47203">
    <property type="entry name" value="Acyl-CoA dehydrogenase C-terminal domain-like"/>
    <property type="match status" value="1"/>
</dbReference>
<dbReference type="InterPro" id="IPR009100">
    <property type="entry name" value="AcylCoA_DH/oxidase_NM_dom_sf"/>
</dbReference>
<evidence type="ECO:0000259" key="2">
    <source>
        <dbReference type="Pfam" id="PF02771"/>
    </source>
</evidence>
<dbReference type="Proteomes" id="UP000199682">
    <property type="component" value="Unassembled WGS sequence"/>
</dbReference>
<dbReference type="AlphaFoldDB" id="A0A1G9XUM1"/>
<dbReference type="EMBL" id="FNET01000031">
    <property type="protein sequence ID" value="SDM99933.1"/>
    <property type="molecule type" value="Genomic_DNA"/>
</dbReference>
<dbReference type="PANTHER" id="PTHR43884">
    <property type="entry name" value="ACYL-COA DEHYDROGENASE"/>
    <property type="match status" value="1"/>
</dbReference>
<gene>
    <name evidence="4" type="ORF">SAMN04488074_13135</name>
</gene>
<dbReference type="GO" id="GO:0050660">
    <property type="term" value="F:flavin adenine dinucleotide binding"/>
    <property type="evidence" value="ECO:0007669"/>
    <property type="project" value="InterPro"/>
</dbReference>
<accession>A0A1G9XUM1</accession>
<dbReference type="InterPro" id="IPR046373">
    <property type="entry name" value="Acyl-CoA_Oxase/DH_mid-dom_sf"/>
</dbReference>
<keyword evidence="1" id="KW-0560">Oxidoreductase</keyword>